<dbReference type="SUPFAM" id="SSF46689">
    <property type="entry name" value="Homeodomain-like"/>
    <property type="match status" value="1"/>
</dbReference>
<evidence type="ECO:0000313" key="1">
    <source>
        <dbReference type="EMBL" id="OAF64852.1"/>
    </source>
</evidence>
<accession>A0A177ATL4</accession>
<gene>
    <name evidence="1" type="ORF">A3Q56_07442</name>
</gene>
<reference evidence="1 2" key="1">
    <citation type="submission" date="2016-04" db="EMBL/GenBank/DDBJ databases">
        <title>The genome of Intoshia linei affirms orthonectids as highly simplified spiralians.</title>
        <authorList>
            <person name="Mikhailov K.V."/>
            <person name="Slusarev G.S."/>
            <person name="Nikitin M.A."/>
            <person name="Logacheva M.D."/>
            <person name="Penin A."/>
            <person name="Aleoshin V."/>
            <person name="Panchin Y.V."/>
        </authorList>
    </citation>
    <scope>NUCLEOTIDE SEQUENCE [LARGE SCALE GENOMIC DNA]</scope>
    <source>
        <strain evidence="1">Intl2013</strain>
        <tissue evidence="1">Whole animal</tissue>
    </source>
</reference>
<dbReference type="AlphaFoldDB" id="A0A177ATL4"/>
<comment type="caution">
    <text evidence="1">The sequence shown here is derived from an EMBL/GenBank/DDBJ whole genome shotgun (WGS) entry which is preliminary data.</text>
</comment>
<keyword evidence="2" id="KW-1185">Reference proteome</keyword>
<protein>
    <recommendedName>
        <fullName evidence="3">HTH psq-type domain-containing protein</fullName>
    </recommendedName>
</protein>
<dbReference type="Proteomes" id="UP000078046">
    <property type="component" value="Unassembled WGS sequence"/>
</dbReference>
<proteinExistence type="predicted"/>
<organism evidence="1 2">
    <name type="scientific">Intoshia linei</name>
    <dbReference type="NCBI Taxonomy" id="1819745"/>
    <lineage>
        <taxon>Eukaryota</taxon>
        <taxon>Metazoa</taxon>
        <taxon>Spiralia</taxon>
        <taxon>Lophotrochozoa</taxon>
        <taxon>Mesozoa</taxon>
        <taxon>Orthonectida</taxon>
        <taxon>Rhopaluridae</taxon>
        <taxon>Intoshia</taxon>
    </lineage>
</organism>
<dbReference type="InterPro" id="IPR009057">
    <property type="entry name" value="Homeodomain-like_sf"/>
</dbReference>
<dbReference type="EMBL" id="LWCA01001577">
    <property type="protein sequence ID" value="OAF64852.1"/>
    <property type="molecule type" value="Genomic_DNA"/>
</dbReference>
<sequence>MTKNLKRKKLSLDFKMKNVDDLKNYKQTFIHDKYNLSSSTVCDINKNKETIVLLYNNNLCTEFKNNNVKIPRKKSKNFDHLLIEKLSK</sequence>
<dbReference type="Gene3D" id="1.10.10.60">
    <property type="entry name" value="Homeodomain-like"/>
    <property type="match status" value="1"/>
</dbReference>
<evidence type="ECO:0000313" key="2">
    <source>
        <dbReference type="Proteomes" id="UP000078046"/>
    </source>
</evidence>
<name>A0A177ATL4_9BILA</name>
<evidence type="ECO:0008006" key="3">
    <source>
        <dbReference type="Google" id="ProtNLM"/>
    </source>
</evidence>